<name>A0ABD0VPA5_DENTH</name>
<protein>
    <submittedName>
        <fullName evidence="1">Uncharacterized protein</fullName>
    </submittedName>
</protein>
<comment type="caution">
    <text evidence="1">The sequence shown here is derived from an EMBL/GenBank/DDBJ whole genome shotgun (WGS) entry which is preliminary data.</text>
</comment>
<dbReference type="EMBL" id="JANQDX010000003">
    <property type="protein sequence ID" value="KAL0926897.1"/>
    <property type="molecule type" value="Genomic_DNA"/>
</dbReference>
<dbReference type="Proteomes" id="UP001552299">
    <property type="component" value="Unassembled WGS sequence"/>
</dbReference>
<evidence type="ECO:0000313" key="2">
    <source>
        <dbReference type="Proteomes" id="UP001552299"/>
    </source>
</evidence>
<organism evidence="1 2">
    <name type="scientific">Dendrobium thyrsiflorum</name>
    <name type="common">Pinecone-like raceme dendrobium</name>
    <name type="synonym">Orchid</name>
    <dbReference type="NCBI Taxonomy" id="117978"/>
    <lineage>
        <taxon>Eukaryota</taxon>
        <taxon>Viridiplantae</taxon>
        <taxon>Streptophyta</taxon>
        <taxon>Embryophyta</taxon>
        <taxon>Tracheophyta</taxon>
        <taxon>Spermatophyta</taxon>
        <taxon>Magnoliopsida</taxon>
        <taxon>Liliopsida</taxon>
        <taxon>Asparagales</taxon>
        <taxon>Orchidaceae</taxon>
        <taxon>Epidendroideae</taxon>
        <taxon>Malaxideae</taxon>
        <taxon>Dendrobiinae</taxon>
        <taxon>Dendrobium</taxon>
    </lineage>
</organism>
<dbReference type="AlphaFoldDB" id="A0ABD0VPA5"/>
<reference evidence="1 2" key="1">
    <citation type="journal article" date="2024" name="Plant Biotechnol. J.">
        <title>Dendrobium thyrsiflorum genome and its molecular insights into genes involved in important horticultural traits.</title>
        <authorList>
            <person name="Chen B."/>
            <person name="Wang J.Y."/>
            <person name="Zheng P.J."/>
            <person name="Li K.L."/>
            <person name="Liang Y.M."/>
            <person name="Chen X.F."/>
            <person name="Zhang C."/>
            <person name="Zhao X."/>
            <person name="He X."/>
            <person name="Zhang G.Q."/>
            <person name="Liu Z.J."/>
            <person name="Xu Q."/>
        </authorList>
    </citation>
    <scope>NUCLEOTIDE SEQUENCE [LARGE SCALE GENOMIC DNA]</scope>
    <source>
        <strain evidence="1">GZMU011</strain>
    </source>
</reference>
<evidence type="ECO:0000313" key="1">
    <source>
        <dbReference type="EMBL" id="KAL0926897.1"/>
    </source>
</evidence>
<keyword evidence="2" id="KW-1185">Reference proteome</keyword>
<proteinExistence type="predicted"/>
<gene>
    <name evidence="1" type="ORF">M5K25_003150</name>
</gene>
<accession>A0ABD0VPA5</accession>
<sequence>MFPKIQILGWPVESQHDRTCHVCDFVRFGCDRINNGIHSRRLRCREQIRKRKNQGREQQMLLVSYTTMNICSSRNMLSSKMNTEKEVNAEYSIIILEEASTVRDHQTEKYCTADENMELNTFVTTFCESLSSSAHLLSRAPLDNLMARAPFLDSAKKDFAKGFCCSRVLFLLELERLYQYKSCPAFRLTPIVEAISWHCKGLGDGVETVG</sequence>